<reference evidence="6 7" key="1">
    <citation type="submission" date="2016-10" db="EMBL/GenBank/DDBJ databases">
        <title>Genome sequence of the ascomycete fungus Penicillium subrubescens.</title>
        <authorList>
            <person name="De Vries R.P."/>
            <person name="Peng M."/>
            <person name="Dilokpimol A."/>
            <person name="Hilden K."/>
            <person name="Makela M.R."/>
            <person name="Grigoriev I."/>
            <person name="Riley R."/>
            <person name="Granchi Z."/>
        </authorList>
    </citation>
    <scope>NUCLEOTIDE SEQUENCE [LARGE SCALE GENOMIC DNA]</scope>
    <source>
        <strain evidence="6 7">CBS 132785</strain>
    </source>
</reference>
<keyword evidence="1" id="KW-0479">Metal-binding</keyword>
<feature type="region of interest" description="Disordered" evidence="5">
    <location>
        <begin position="1"/>
        <end position="61"/>
    </location>
</feature>
<evidence type="ECO:0000256" key="1">
    <source>
        <dbReference type="ARBA" id="ARBA00022723"/>
    </source>
</evidence>
<keyword evidence="7" id="KW-1185">Reference proteome</keyword>
<evidence type="ECO:0000313" key="7">
    <source>
        <dbReference type="Proteomes" id="UP000186955"/>
    </source>
</evidence>
<feature type="compositionally biased region" description="Basic and acidic residues" evidence="5">
    <location>
        <begin position="11"/>
        <end position="30"/>
    </location>
</feature>
<evidence type="ECO:0000256" key="4">
    <source>
        <dbReference type="ARBA" id="ARBA00023004"/>
    </source>
</evidence>
<comment type="caution">
    <text evidence="6">The sequence shown here is derived from an EMBL/GenBank/DDBJ whole genome shotgun (WGS) entry which is preliminary data.</text>
</comment>
<dbReference type="GO" id="GO:0016705">
    <property type="term" value="F:oxidoreductase activity, acting on paired donors, with incorporation or reduction of molecular oxygen"/>
    <property type="evidence" value="ECO:0007669"/>
    <property type="project" value="InterPro"/>
</dbReference>
<dbReference type="InterPro" id="IPR036396">
    <property type="entry name" value="Cyt_P450_sf"/>
</dbReference>
<dbReference type="STRING" id="1316194.A0A1Q5TJ99"/>
<dbReference type="InterPro" id="IPR037120">
    <property type="entry name" value="Haem_peroxidase_sf_animal"/>
</dbReference>
<dbReference type="InterPro" id="IPR050783">
    <property type="entry name" value="Oxylipin_biosynth_metab"/>
</dbReference>
<dbReference type="CDD" id="cd09817">
    <property type="entry name" value="linoleate_diol_synthase_like"/>
    <property type="match status" value="1"/>
</dbReference>
<dbReference type="PROSITE" id="PS50292">
    <property type="entry name" value="PEROXIDASE_3"/>
    <property type="match status" value="1"/>
</dbReference>
<dbReference type="Pfam" id="PF03098">
    <property type="entry name" value="An_peroxidase"/>
    <property type="match status" value="2"/>
</dbReference>
<dbReference type="GO" id="GO:0004601">
    <property type="term" value="F:peroxidase activity"/>
    <property type="evidence" value="ECO:0007669"/>
    <property type="project" value="InterPro"/>
</dbReference>
<dbReference type="InterPro" id="IPR010255">
    <property type="entry name" value="Haem_peroxidase_sf"/>
</dbReference>
<dbReference type="GO" id="GO:0020037">
    <property type="term" value="F:heme binding"/>
    <property type="evidence" value="ECO:0007669"/>
    <property type="project" value="InterPro"/>
</dbReference>
<dbReference type="GO" id="GO:0006979">
    <property type="term" value="P:response to oxidative stress"/>
    <property type="evidence" value="ECO:0007669"/>
    <property type="project" value="InterPro"/>
</dbReference>
<evidence type="ECO:0000256" key="5">
    <source>
        <dbReference type="SAM" id="MobiDB-lite"/>
    </source>
</evidence>
<evidence type="ECO:0000256" key="3">
    <source>
        <dbReference type="ARBA" id="ARBA00023002"/>
    </source>
</evidence>
<dbReference type="PANTHER" id="PTHR11903">
    <property type="entry name" value="PROSTAGLANDIN G/H SYNTHASE"/>
    <property type="match status" value="1"/>
</dbReference>
<sequence>MLRRFSTQFKRNKDSNGDAEQPKSSKENSKRFSKAAQPARKSSSHEEKHEKHEKQQPVNRAEVVAVFEKYAQAIHASREPLPNQTGDGTYLKHDQSSGLFNDIKSLGFRDLNTVKDLIKNKASGELIDDKTYLMERIIQLVADMPGHSKNRTELTNQFLDELWNSLPHPPLSYMGDDYKYRSADGSNNNPTLPWLGAANTPYCRTIPPLTIQPTGLPDAGLIFDSLFARQEFTPHPNKVSSVFFDWASLIIHDIFQTDYRQQHLNKTSAYLDLSILYGDVKEQQDLIRSHKDGKLKPDCFSEGRLQALPAACGVLLVMLNRFHNHVVEQLAEINEGGRFTKPRDGLPEEEAKKAWAKRDEDLFQTGRLITCGLYINITLYDYLRTIVNLNRTNSTWCLDPRAQMEKAGATPSGLGNQCSVEFNLAYRWHSTIAQGDEKWIEQVYFDLMGKPAEEVSMHDLLMGMKKVDSLLDPDPSKRTFARLERQEDGTFKDEELVKILTHACEDVASSFGPRNIPKALRSIEILGIEASRRWHVGSLNEFRKHFGLKTYDTFEEINSDPEIANNLRHLYEHPDYVELYPGIICEEPKEPMIPGVGIAPTYTISRAVLSDAVALVRGDRHYTVDYNPRNLTNWGYNECRYDLNINQGCVFYKLATRAFPNWFKPDSIYAHYPMTIPSENRNIMKNLGREQDYSYDRPAFTPSRINLTSHQNAKLVLENQKDFKPAWSSAMEDLFGKGEFDAKQREAMGKAFNTEDFPTLVKKFYEDVTLRLIKEKGAKLAKINQIDITRDVGNLAHVHFASALFGLPLKTEENPRGLFTEHEMYMILTTIYSALFFDVDATKSFSLNRASAAVSQQLGNVIEATVKANTNSGLLSGLLDNFRPHDNALRDYGTAALRRLEESGLSASEITWSQIIPTIVGMIPNQGQVFTQIVEYYTSPEGSKHWAEINHLAKEDSKESDETLYRYCLEAIRINGTFGAYREAQNAVTVEENGKTIEIQPGNKVFASFVQANHDPSVFPEPSEVKLDRPIDSYINHGQGPSTGFGQEITKIALVAMLRVVGRLENLRRALGAQGQLKKVPQEGGYYVYLRQDGTSYFPFPTSLKLHWDGDFDFSKTQPSKKH</sequence>
<dbReference type="Gene3D" id="1.10.630.10">
    <property type="entry name" value="Cytochrome P450"/>
    <property type="match status" value="1"/>
</dbReference>
<dbReference type="FunFam" id="1.10.640.10:FF:000005">
    <property type="entry name" value="Fatty acid oxygenase"/>
    <property type="match status" value="1"/>
</dbReference>
<evidence type="ECO:0000256" key="2">
    <source>
        <dbReference type="ARBA" id="ARBA00022964"/>
    </source>
</evidence>
<dbReference type="InterPro" id="IPR034812">
    <property type="entry name" value="Ppo-like_N"/>
</dbReference>
<dbReference type="CDD" id="cd20612">
    <property type="entry name" value="CYP_LDS-like_C"/>
    <property type="match status" value="1"/>
</dbReference>
<dbReference type="AlphaFoldDB" id="A0A1Q5TJ99"/>
<dbReference type="Gene3D" id="1.10.640.10">
    <property type="entry name" value="Haem peroxidase domain superfamily, animal type"/>
    <property type="match status" value="1"/>
</dbReference>
<organism evidence="6 7">
    <name type="scientific">Penicillium subrubescens</name>
    <dbReference type="NCBI Taxonomy" id="1316194"/>
    <lineage>
        <taxon>Eukaryota</taxon>
        <taxon>Fungi</taxon>
        <taxon>Dikarya</taxon>
        <taxon>Ascomycota</taxon>
        <taxon>Pezizomycotina</taxon>
        <taxon>Eurotiomycetes</taxon>
        <taxon>Eurotiomycetidae</taxon>
        <taxon>Eurotiales</taxon>
        <taxon>Aspergillaceae</taxon>
        <taxon>Penicillium</taxon>
    </lineage>
</organism>
<protein>
    <submittedName>
        <fullName evidence="6">Linoleate 10R-lipoxygenase</fullName>
    </submittedName>
</protein>
<dbReference type="EMBL" id="MNBE01000647">
    <property type="protein sequence ID" value="OKP00308.1"/>
    <property type="molecule type" value="Genomic_DNA"/>
</dbReference>
<evidence type="ECO:0000313" key="6">
    <source>
        <dbReference type="EMBL" id="OKP00308.1"/>
    </source>
</evidence>
<dbReference type="InterPro" id="IPR019791">
    <property type="entry name" value="Haem_peroxidase_animal"/>
</dbReference>
<gene>
    <name evidence="6" type="ORF">PENSUB_7765</name>
</gene>
<keyword evidence="4" id="KW-0408">Iron</keyword>
<dbReference type="GO" id="GO:0006631">
    <property type="term" value="P:fatty acid metabolic process"/>
    <property type="evidence" value="ECO:0007669"/>
    <property type="project" value="UniProtKB-ARBA"/>
</dbReference>
<dbReference type="GO" id="GO:0051213">
    <property type="term" value="F:dioxygenase activity"/>
    <property type="evidence" value="ECO:0007669"/>
    <property type="project" value="UniProtKB-KW"/>
</dbReference>
<feature type="compositionally biased region" description="Basic and acidic residues" evidence="5">
    <location>
        <begin position="43"/>
        <end position="55"/>
    </location>
</feature>
<name>A0A1Q5TJ99_9EURO</name>
<dbReference type="SUPFAM" id="SSF48264">
    <property type="entry name" value="Cytochrome P450"/>
    <property type="match status" value="1"/>
</dbReference>
<keyword evidence="3" id="KW-0560">Oxidoreductase</keyword>
<dbReference type="GO" id="GO:0005506">
    <property type="term" value="F:iron ion binding"/>
    <property type="evidence" value="ECO:0007669"/>
    <property type="project" value="InterPro"/>
</dbReference>
<proteinExistence type="predicted"/>
<accession>A0A1Q5TJ99</accession>
<dbReference type="PRINTS" id="PR00457">
    <property type="entry name" value="ANPEROXIDASE"/>
</dbReference>
<keyword evidence="2" id="KW-0223">Dioxygenase</keyword>
<dbReference type="PANTHER" id="PTHR11903:SF13">
    <property type="entry name" value="LINOLEATE 10R-LIPOXYGENASE"/>
    <property type="match status" value="1"/>
</dbReference>
<dbReference type="GO" id="GO:0004497">
    <property type="term" value="F:monooxygenase activity"/>
    <property type="evidence" value="ECO:0007669"/>
    <property type="project" value="InterPro"/>
</dbReference>
<dbReference type="Proteomes" id="UP000186955">
    <property type="component" value="Unassembled WGS sequence"/>
</dbReference>
<dbReference type="SUPFAM" id="SSF48113">
    <property type="entry name" value="Heme-dependent peroxidases"/>
    <property type="match status" value="1"/>
</dbReference>